<evidence type="ECO:0000256" key="2">
    <source>
        <dbReference type="SAM" id="Phobius"/>
    </source>
</evidence>
<organism evidence="4 5">
    <name type="scientific">Nocardiopsis composta</name>
    <dbReference type="NCBI Taxonomy" id="157465"/>
    <lineage>
        <taxon>Bacteria</taxon>
        <taxon>Bacillati</taxon>
        <taxon>Actinomycetota</taxon>
        <taxon>Actinomycetes</taxon>
        <taxon>Streptosporangiales</taxon>
        <taxon>Nocardiopsidaceae</taxon>
        <taxon>Nocardiopsis</taxon>
    </lineage>
</organism>
<evidence type="ECO:0000256" key="1">
    <source>
        <dbReference type="SAM" id="MobiDB-lite"/>
    </source>
</evidence>
<dbReference type="RefSeq" id="WP_184398565.1">
    <property type="nucleotide sequence ID" value="NZ_BAAAJD010000151.1"/>
</dbReference>
<sequence length="173" mass="18029">MDVTDDVDTLAPGDEVEYVVTLRNDGGEAVEDVLLYLTLAPELEFVETDGERPADSGRPADGVALWRVDLEPGETATGRVTGRLESAAGGPWRVATTACAGLDRNAPPLACATDADLRPDPAKAGSAADPSGLGRPGAEEAVVGGASLALLVIGAAGYALWRRRELRKFDEGW</sequence>
<accession>A0A7W8QSF2</accession>
<feature type="region of interest" description="Disordered" evidence="1">
    <location>
        <begin position="115"/>
        <end position="138"/>
    </location>
</feature>
<keyword evidence="2" id="KW-0812">Transmembrane</keyword>
<dbReference type="Pfam" id="PF01345">
    <property type="entry name" value="DUF11"/>
    <property type="match status" value="1"/>
</dbReference>
<proteinExistence type="predicted"/>
<comment type="caution">
    <text evidence="4">The sequence shown here is derived from an EMBL/GenBank/DDBJ whole genome shotgun (WGS) entry which is preliminary data.</text>
</comment>
<name>A0A7W8QSF2_9ACTN</name>
<evidence type="ECO:0000313" key="4">
    <source>
        <dbReference type="EMBL" id="MBB5435631.1"/>
    </source>
</evidence>
<dbReference type="EMBL" id="JACHDB010000002">
    <property type="protein sequence ID" value="MBB5435631.1"/>
    <property type="molecule type" value="Genomic_DNA"/>
</dbReference>
<evidence type="ECO:0000259" key="3">
    <source>
        <dbReference type="Pfam" id="PF01345"/>
    </source>
</evidence>
<reference evidence="4 5" key="1">
    <citation type="submission" date="2020-08" db="EMBL/GenBank/DDBJ databases">
        <title>Sequencing the genomes of 1000 actinobacteria strains.</title>
        <authorList>
            <person name="Klenk H.-P."/>
        </authorList>
    </citation>
    <scope>NUCLEOTIDE SEQUENCE [LARGE SCALE GENOMIC DNA]</scope>
    <source>
        <strain evidence="4 5">DSM 44551</strain>
    </source>
</reference>
<keyword evidence="2" id="KW-1133">Transmembrane helix</keyword>
<evidence type="ECO:0000313" key="5">
    <source>
        <dbReference type="Proteomes" id="UP000572635"/>
    </source>
</evidence>
<feature type="domain" description="DUF11" evidence="3">
    <location>
        <begin position="6"/>
        <end position="87"/>
    </location>
</feature>
<dbReference type="InterPro" id="IPR047589">
    <property type="entry name" value="DUF11_rpt"/>
</dbReference>
<feature type="transmembrane region" description="Helical" evidence="2">
    <location>
        <begin position="141"/>
        <end position="161"/>
    </location>
</feature>
<dbReference type="AlphaFoldDB" id="A0A7W8QSF2"/>
<gene>
    <name evidence="4" type="ORF">HDA36_005779</name>
</gene>
<protein>
    <submittedName>
        <fullName evidence="4">Putative repeat protein (TIGR01451 family)</fullName>
    </submittedName>
</protein>
<dbReference type="Proteomes" id="UP000572635">
    <property type="component" value="Unassembled WGS sequence"/>
</dbReference>
<dbReference type="InterPro" id="IPR001434">
    <property type="entry name" value="OmcB-like_DUF11"/>
</dbReference>
<keyword evidence="5" id="KW-1185">Reference proteome</keyword>
<dbReference type="NCBIfam" id="TIGR01451">
    <property type="entry name" value="B_ant_repeat"/>
    <property type="match status" value="1"/>
</dbReference>
<keyword evidence="2" id="KW-0472">Membrane</keyword>